<feature type="region of interest" description="Disordered" evidence="3">
    <location>
        <begin position="1"/>
        <end position="32"/>
    </location>
</feature>
<feature type="compositionally biased region" description="Basic and acidic residues" evidence="3">
    <location>
        <begin position="716"/>
        <end position="736"/>
    </location>
</feature>
<accession>A0A9J6BKJ5</accession>
<reference evidence="5" key="1">
    <citation type="submission" date="2021-03" db="EMBL/GenBank/DDBJ databases">
        <title>Chromosome level genome of the anhydrobiotic midge Polypedilum vanderplanki.</title>
        <authorList>
            <person name="Yoshida Y."/>
            <person name="Kikawada T."/>
            <person name="Gusev O."/>
        </authorList>
    </citation>
    <scope>NUCLEOTIDE SEQUENCE</scope>
    <source>
        <strain evidence="5">NIAS01</strain>
        <tissue evidence="5">Whole body or cell culture</tissue>
    </source>
</reference>
<evidence type="ECO:0000313" key="5">
    <source>
        <dbReference type="EMBL" id="KAG5670282.1"/>
    </source>
</evidence>
<dbReference type="InterPro" id="IPR013087">
    <property type="entry name" value="Znf_C2H2_type"/>
</dbReference>
<evidence type="ECO:0000259" key="4">
    <source>
        <dbReference type="PROSITE" id="PS50157"/>
    </source>
</evidence>
<feature type="domain" description="C2H2-type" evidence="4">
    <location>
        <begin position="593"/>
        <end position="621"/>
    </location>
</feature>
<gene>
    <name evidence="5" type="ORF">PVAND_000559</name>
</gene>
<dbReference type="EMBL" id="JADBJN010000003">
    <property type="protein sequence ID" value="KAG5670282.1"/>
    <property type="molecule type" value="Genomic_DNA"/>
</dbReference>
<feature type="compositionally biased region" description="Basic and acidic residues" evidence="3">
    <location>
        <begin position="762"/>
        <end position="773"/>
    </location>
</feature>
<dbReference type="PROSITE" id="PS00028">
    <property type="entry name" value="ZINC_FINGER_C2H2_1"/>
    <property type="match status" value="3"/>
</dbReference>
<feature type="compositionally biased region" description="Basic residues" evidence="3">
    <location>
        <begin position="681"/>
        <end position="694"/>
    </location>
</feature>
<dbReference type="Gene3D" id="3.30.160.60">
    <property type="entry name" value="Classic Zinc Finger"/>
    <property type="match status" value="2"/>
</dbReference>
<dbReference type="PANTHER" id="PTHR21020:SF0">
    <property type="entry name" value="ZINC FINGER PROTEIN 800"/>
    <property type="match status" value="1"/>
</dbReference>
<dbReference type="InterPro" id="IPR036236">
    <property type="entry name" value="Znf_C2H2_sf"/>
</dbReference>
<evidence type="ECO:0000256" key="3">
    <source>
        <dbReference type="SAM" id="MobiDB-lite"/>
    </source>
</evidence>
<keyword evidence="1" id="KW-0862">Zinc</keyword>
<protein>
    <recommendedName>
        <fullName evidence="4">C2H2-type domain-containing protein</fullName>
    </recommendedName>
</protein>
<dbReference type="OrthoDB" id="10066279at2759"/>
<feature type="compositionally biased region" description="Low complexity" evidence="3">
    <location>
        <begin position="878"/>
        <end position="890"/>
    </location>
</feature>
<feature type="compositionally biased region" description="Basic and acidic residues" evidence="3">
    <location>
        <begin position="1151"/>
        <end position="1162"/>
    </location>
</feature>
<feature type="region of interest" description="Disordered" evidence="3">
    <location>
        <begin position="471"/>
        <end position="502"/>
    </location>
</feature>
<sequence length="1192" mass="136052">MNKSKVKNNSHNQMNNNNLDTESDESSPSTNLDLSLLRKPIETSVTGFDEVLRAYESGTNELKKLLSKECDLIYECKVCRNIFRSLTNFISHKRVYCRSSFNASEHFHFRNNGFMVQDASTIIQAEQKTNNNPNGIAGILPGDDKSKDLSGIVEQLLWKQHQSMNSNVNDFYDQIQTSSKRTSGGKAATQDNVSSSTSSSPNKKTHLLKLNRVNDSDVAVYQSLQRENDDSNMKDEINEVHKMLTKANTVLGPDGKVLNLFSSNSKDDASALLEANEIRNSQFVCQLCEVKFETQKTLKLHLEMKHLPSTFVYQCPSCMQAFSSSAAVIRHLSNDHKKSNRRIRLMRENIIKKRIRADEVVSKAPSTSRELQKLQISNGTDVTQNTSEWNEHDLNANGNGELDDSYTCPSCLKKFDRKAVYTSHVQLCSDIKDREQEKMKKRKAKMKANLSALESENSSVSELAVAPQENISIQEQKTKDDSNVNKRKRKRTKKIKSEAEVSSSVNTSLLMKENSEDIVDWNLDDEEEKKRLENIKKEIIEDEYKKNQVVQSISNNTQPVINNNTETNEQDDDDDENGLVIDLKGHETEENVFKCPTCDKTFENNEKLKYHLTYYHSRQKRFKCKLCEYQGYRKKDTMNHINFVHDMSITLQELPNYIETVSKAVGSEEIAKQNELKKNQLRIKRKMAREKQRKKINEDGAQSEKSGNGESNKIPFPDKEIKEEPIEIKEEKKQESEATPAKIPRMSLEHEVTNDLPTQNTRRPEFEETKESNDYEELSPRRKKSSPSDDASNQRPIRNRIKPVRKDFLYDLSDLLKKEADAYREQVFQSSNVTVRRELRKRAMSTHTREMPNISTFDQIPPPRKSENSFVQPLAPLNFSSDENNSSHSSTKLKDQRNRRMSVFVTSPRQIYPSQPRSPPYKPPDAGTHKNAGSAHRMAIAACENNNASMYEPKYIFNSSLENDFKIFVPPSPPKVSSSLPSISMTPGTSASHISAASTILQRLSGRGNDVKLSSKTVTPNPNSLLKPKVTEDKKSTTLDLCKKFELINVTNINENEFDIPNSEAINLNPGGNNLLSLGLNETENEMCVLEECSDSELEENEESNESEPQLEIESDSKKSKRGRKRTKKISEKRRSSSNGQRRLTVMQRLQENKIRKSREQLFQRLMNQQNESGEVEDESVSSAEFDLFNET</sequence>
<evidence type="ECO:0000256" key="2">
    <source>
        <dbReference type="SAM" id="Coils"/>
    </source>
</evidence>
<keyword evidence="6" id="KW-1185">Reference proteome</keyword>
<dbReference type="AlphaFoldDB" id="A0A9J6BKJ5"/>
<evidence type="ECO:0000313" key="6">
    <source>
        <dbReference type="Proteomes" id="UP001107558"/>
    </source>
</evidence>
<dbReference type="SUPFAM" id="SSF57667">
    <property type="entry name" value="beta-beta-alpha zinc fingers"/>
    <property type="match status" value="1"/>
</dbReference>
<feature type="region of interest" description="Disordered" evidence="3">
    <location>
        <begin position="179"/>
        <end position="207"/>
    </location>
</feature>
<feature type="region of interest" description="Disordered" evidence="3">
    <location>
        <begin position="875"/>
        <end position="932"/>
    </location>
</feature>
<comment type="caution">
    <text evidence="5">The sequence shown here is derived from an EMBL/GenBank/DDBJ whole genome shotgun (WGS) entry which is preliminary data.</text>
</comment>
<feature type="region of interest" description="Disordered" evidence="3">
    <location>
        <begin position="1094"/>
        <end position="1192"/>
    </location>
</feature>
<feature type="compositionally biased region" description="Low complexity" evidence="3">
    <location>
        <begin position="9"/>
        <end position="18"/>
    </location>
</feature>
<name>A0A9J6BKJ5_POLVA</name>
<dbReference type="Proteomes" id="UP001107558">
    <property type="component" value="Chromosome 3"/>
</dbReference>
<keyword evidence="2" id="KW-0175">Coiled coil</keyword>
<dbReference type="PANTHER" id="PTHR21020">
    <property type="entry name" value="ZINC FINGER PROTEIN 800"/>
    <property type="match status" value="1"/>
</dbReference>
<feature type="compositionally biased region" description="Basic residues" evidence="3">
    <location>
        <begin position="485"/>
        <end position="494"/>
    </location>
</feature>
<keyword evidence="1" id="KW-0479">Metal-binding</keyword>
<proteinExistence type="predicted"/>
<feature type="compositionally biased region" description="Acidic residues" evidence="3">
    <location>
        <begin position="1094"/>
        <end position="1114"/>
    </location>
</feature>
<feature type="region of interest" description="Disordered" evidence="3">
    <location>
        <begin position="366"/>
        <end position="394"/>
    </location>
</feature>
<evidence type="ECO:0000256" key="1">
    <source>
        <dbReference type="PROSITE-ProRule" id="PRU00042"/>
    </source>
</evidence>
<feature type="region of interest" description="Disordered" evidence="3">
    <location>
        <begin position="681"/>
        <end position="800"/>
    </location>
</feature>
<feature type="compositionally biased region" description="Basic residues" evidence="3">
    <location>
        <begin position="1119"/>
        <end position="1128"/>
    </location>
</feature>
<dbReference type="Pfam" id="PF00096">
    <property type="entry name" value="zf-C2H2"/>
    <property type="match status" value="1"/>
</dbReference>
<dbReference type="GO" id="GO:0008270">
    <property type="term" value="F:zinc ion binding"/>
    <property type="evidence" value="ECO:0007669"/>
    <property type="project" value="UniProtKB-KW"/>
</dbReference>
<feature type="coiled-coil region" evidence="2">
    <location>
        <begin position="436"/>
        <end position="463"/>
    </location>
</feature>
<feature type="domain" description="C2H2-type" evidence="4">
    <location>
        <begin position="313"/>
        <end position="341"/>
    </location>
</feature>
<feature type="compositionally biased region" description="Polar residues" evidence="3">
    <location>
        <begin position="366"/>
        <end position="388"/>
    </location>
</feature>
<organism evidence="5 6">
    <name type="scientific">Polypedilum vanderplanki</name>
    <name type="common">Sleeping chironomid midge</name>
    <dbReference type="NCBI Taxonomy" id="319348"/>
    <lineage>
        <taxon>Eukaryota</taxon>
        <taxon>Metazoa</taxon>
        <taxon>Ecdysozoa</taxon>
        <taxon>Arthropoda</taxon>
        <taxon>Hexapoda</taxon>
        <taxon>Insecta</taxon>
        <taxon>Pterygota</taxon>
        <taxon>Neoptera</taxon>
        <taxon>Endopterygota</taxon>
        <taxon>Diptera</taxon>
        <taxon>Nematocera</taxon>
        <taxon>Chironomoidea</taxon>
        <taxon>Chironomidae</taxon>
        <taxon>Chironominae</taxon>
        <taxon>Polypedilum</taxon>
        <taxon>Polypedilum</taxon>
    </lineage>
</organism>
<dbReference type="PROSITE" id="PS50157">
    <property type="entry name" value="ZINC_FINGER_C2H2_2"/>
    <property type="match status" value="2"/>
</dbReference>
<keyword evidence="1" id="KW-0863">Zinc-finger</keyword>
<dbReference type="InterPro" id="IPR039149">
    <property type="entry name" value="ZNF800"/>
</dbReference>
<dbReference type="SMART" id="SM00355">
    <property type="entry name" value="ZnF_C2H2"/>
    <property type="match status" value="6"/>
</dbReference>